<dbReference type="AlphaFoldDB" id="A0A0T7FGF8"/>
<gene>
    <name evidence="1" type="ORF">NGAL_HAMBI1145_21430</name>
</gene>
<evidence type="ECO:0000313" key="1">
    <source>
        <dbReference type="EMBL" id="CDZ34064.1"/>
    </source>
</evidence>
<dbReference type="Proteomes" id="UP000046176">
    <property type="component" value="Unassembled WGS sequence"/>
</dbReference>
<proteinExistence type="predicted"/>
<sequence length="524" mass="59845">MNRRTLLQMLAGLAATEPFNGFSSGQASAREDYPSRLGVNLSPMNYWATEQVFSDLGYNASRWRVQIKGAPFTWDTPLPPMTPDGYPLNVPANSTMESFLIFSRERRNLPVNLSVYYDGKGKLGYREGAELEARLPGRDDVRNLRKDAAFTTIMMETDPSDPVRNIRVYERGKRPTQRFREPFLKRLKRMSTLRFMDWMATNNSTVRSWDDRPRVGYFGKSDAGTPLEYMIELSNELQIDPWFNMPHQADDDYIRRFAQQVKDGLDGNLVVNVEYSNEVWNSGFGQAEYAKEKGLALGLSSNEFEAQLRYYAQRTTEILAIWKDVFRGQAQRIVGIYAAQSVNDWTSETILSWKGVRAHADVLAIAPYFGGGLGSPERTEQVSRWPLAQLFTELEREVLNDNRKMIETQASVAKKYGVKLYAYEGGQHLVGHSGAENNERMTNLFIAANRDRRMGELYLLHLNIWQRSGGDAYALYSSMTDTSKWGSWGLLENESDSNPKWLAIEKILMRRELQSESGSVRIAQ</sequence>
<accession>A0A0T7FGF8</accession>
<dbReference type="EMBL" id="CCRH01000005">
    <property type="protein sequence ID" value="CDZ34064.1"/>
    <property type="molecule type" value="Genomic_DNA"/>
</dbReference>
<dbReference type="RefSeq" id="WP_245282756.1">
    <property type="nucleotide sequence ID" value="NZ_CCRH01000005.1"/>
</dbReference>
<protein>
    <submittedName>
        <fullName evidence="1">Cellulose-binding domain protein</fullName>
    </submittedName>
</protein>
<reference evidence="1 2" key="1">
    <citation type="submission" date="2014-08" db="EMBL/GenBank/DDBJ databases">
        <authorList>
            <person name="Chen Y.-H."/>
        </authorList>
    </citation>
    <scope>NUCLEOTIDE SEQUENCE [LARGE SCALE GENOMIC DNA]</scope>
</reference>
<organism evidence="1 2">
    <name type="scientific">Neorhizobium galegae bv. officinalis</name>
    <dbReference type="NCBI Taxonomy" id="323656"/>
    <lineage>
        <taxon>Bacteria</taxon>
        <taxon>Pseudomonadati</taxon>
        <taxon>Pseudomonadota</taxon>
        <taxon>Alphaproteobacteria</taxon>
        <taxon>Hyphomicrobiales</taxon>
        <taxon>Rhizobiaceae</taxon>
        <taxon>Rhizobium/Agrobacterium group</taxon>
        <taxon>Neorhizobium</taxon>
    </lineage>
</organism>
<evidence type="ECO:0000313" key="2">
    <source>
        <dbReference type="Proteomes" id="UP000046176"/>
    </source>
</evidence>
<name>A0A0T7FGF8_NEOGA</name>